<reference evidence="2 3" key="1">
    <citation type="submission" date="2023-02" db="EMBL/GenBank/DDBJ databases">
        <title>Genome sequencing required for Actinomycetospora new species description.</title>
        <authorList>
            <person name="Saimee Y."/>
            <person name="Duangmal K."/>
        </authorList>
    </citation>
    <scope>NUCLEOTIDE SEQUENCE [LARGE SCALE GENOMIC DNA]</scope>
    <source>
        <strain evidence="2 3">DW7H6</strain>
    </source>
</reference>
<evidence type="ECO:0000313" key="3">
    <source>
        <dbReference type="Proteomes" id="UP001300763"/>
    </source>
</evidence>
<dbReference type="Proteomes" id="UP001300763">
    <property type="component" value="Unassembled WGS sequence"/>
</dbReference>
<feature type="region of interest" description="Disordered" evidence="1">
    <location>
        <begin position="67"/>
        <end position="90"/>
    </location>
</feature>
<dbReference type="EMBL" id="JAQZAO010000002">
    <property type="protein sequence ID" value="MDD7964659.1"/>
    <property type="molecule type" value="Genomic_DNA"/>
</dbReference>
<accession>A0ABT5SPB7</accession>
<name>A0ABT5SPB7_9PSEU</name>
<dbReference type="RefSeq" id="WP_274199209.1">
    <property type="nucleotide sequence ID" value="NZ_JAQZAO010000002.1"/>
</dbReference>
<evidence type="ECO:0000313" key="2">
    <source>
        <dbReference type="EMBL" id="MDD7964659.1"/>
    </source>
</evidence>
<evidence type="ECO:0000256" key="1">
    <source>
        <dbReference type="SAM" id="MobiDB-lite"/>
    </source>
</evidence>
<gene>
    <name evidence="2" type="ORF">PGB27_04790</name>
</gene>
<keyword evidence="3" id="KW-1185">Reference proteome</keyword>
<sequence>MRRPTGGRLMWLTCAVDGADHAVSDAAFLAAQGGDGRFEALCEATVWASSLSSPPASRCPSCCSAAGEPAPGAGDRRGGLWSRLVPRASA</sequence>
<comment type="caution">
    <text evidence="2">The sequence shown here is derived from an EMBL/GenBank/DDBJ whole genome shotgun (WGS) entry which is preliminary data.</text>
</comment>
<proteinExistence type="predicted"/>
<organism evidence="2 3">
    <name type="scientific">Actinomycetospora lemnae</name>
    <dbReference type="NCBI Taxonomy" id="3019891"/>
    <lineage>
        <taxon>Bacteria</taxon>
        <taxon>Bacillati</taxon>
        <taxon>Actinomycetota</taxon>
        <taxon>Actinomycetes</taxon>
        <taxon>Pseudonocardiales</taxon>
        <taxon>Pseudonocardiaceae</taxon>
        <taxon>Actinomycetospora</taxon>
    </lineage>
</organism>
<protein>
    <submittedName>
        <fullName evidence="2">Uncharacterized protein</fullName>
    </submittedName>
</protein>